<evidence type="ECO:0000259" key="3">
    <source>
        <dbReference type="Pfam" id="PF23024"/>
    </source>
</evidence>
<dbReference type="VEuPathDB" id="FungiDB:AMAG_16623"/>
<evidence type="ECO:0008006" key="6">
    <source>
        <dbReference type="Google" id="ProtNLM"/>
    </source>
</evidence>
<dbReference type="Pfam" id="PF00501">
    <property type="entry name" value="AMP-binding"/>
    <property type="match status" value="3"/>
</dbReference>
<evidence type="ECO:0000313" key="5">
    <source>
        <dbReference type="Proteomes" id="UP000054350"/>
    </source>
</evidence>
<reference evidence="5" key="2">
    <citation type="submission" date="2009-11" db="EMBL/GenBank/DDBJ databases">
        <title>The Genome Sequence of Allomyces macrogynus strain ATCC 38327.</title>
        <authorList>
            <consortium name="The Broad Institute Genome Sequencing Platform"/>
            <person name="Russ C."/>
            <person name="Cuomo C."/>
            <person name="Shea T."/>
            <person name="Young S.K."/>
            <person name="Zeng Q."/>
            <person name="Koehrsen M."/>
            <person name="Haas B."/>
            <person name="Borodovsky M."/>
            <person name="Guigo R."/>
            <person name="Alvarado L."/>
            <person name="Berlin A."/>
            <person name="Borenstein D."/>
            <person name="Chen Z."/>
            <person name="Engels R."/>
            <person name="Freedman E."/>
            <person name="Gellesch M."/>
            <person name="Goldberg J."/>
            <person name="Griggs A."/>
            <person name="Gujja S."/>
            <person name="Heiman D."/>
            <person name="Hepburn T."/>
            <person name="Howarth C."/>
            <person name="Jen D."/>
            <person name="Larson L."/>
            <person name="Lewis B."/>
            <person name="Mehta T."/>
            <person name="Park D."/>
            <person name="Pearson M."/>
            <person name="Roberts A."/>
            <person name="Saif S."/>
            <person name="Shenoy N."/>
            <person name="Sisk P."/>
            <person name="Stolte C."/>
            <person name="Sykes S."/>
            <person name="Walk T."/>
            <person name="White J."/>
            <person name="Yandava C."/>
            <person name="Burger G."/>
            <person name="Gray M.W."/>
            <person name="Holland P.W.H."/>
            <person name="King N."/>
            <person name="Lang F.B.F."/>
            <person name="Roger A.J."/>
            <person name="Ruiz-Trillo I."/>
            <person name="Lander E."/>
            <person name="Nusbaum C."/>
        </authorList>
    </citation>
    <scope>NUCLEOTIDE SEQUENCE [LARGE SCALE GENOMIC DNA]</scope>
    <source>
        <strain evidence="5">ATCC 38327</strain>
    </source>
</reference>
<evidence type="ECO:0000259" key="2">
    <source>
        <dbReference type="Pfam" id="PF00501"/>
    </source>
</evidence>
<dbReference type="Gene3D" id="3.40.50.12780">
    <property type="entry name" value="N-terminal domain of ligase-like"/>
    <property type="match status" value="2"/>
</dbReference>
<accession>A0A0L0TBQ7</accession>
<feature type="compositionally biased region" description="Polar residues" evidence="1">
    <location>
        <begin position="106"/>
        <end position="119"/>
    </location>
</feature>
<protein>
    <recommendedName>
        <fullName evidence="6">AMP-dependent synthetase/ligase domain-containing protein</fullName>
    </recommendedName>
</protein>
<dbReference type="Pfam" id="PF23024">
    <property type="entry name" value="AMP-dom_DIP2-like"/>
    <property type="match status" value="1"/>
</dbReference>
<reference evidence="4 5" key="1">
    <citation type="submission" date="2009-11" db="EMBL/GenBank/DDBJ databases">
        <title>Annotation of Allomyces macrogynus ATCC 38327.</title>
        <authorList>
            <consortium name="The Broad Institute Genome Sequencing Platform"/>
            <person name="Russ C."/>
            <person name="Cuomo C."/>
            <person name="Burger G."/>
            <person name="Gray M.W."/>
            <person name="Holland P.W.H."/>
            <person name="King N."/>
            <person name="Lang F.B.F."/>
            <person name="Roger A.J."/>
            <person name="Ruiz-Trillo I."/>
            <person name="Young S.K."/>
            <person name="Zeng Q."/>
            <person name="Gargeya S."/>
            <person name="Fitzgerald M."/>
            <person name="Haas B."/>
            <person name="Abouelleil A."/>
            <person name="Alvarado L."/>
            <person name="Arachchi H.M."/>
            <person name="Berlin A."/>
            <person name="Chapman S.B."/>
            <person name="Gearin G."/>
            <person name="Goldberg J."/>
            <person name="Griggs A."/>
            <person name="Gujja S."/>
            <person name="Hansen M."/>
            <person name="Heiman D."/>
            <person name="Howarth C."/>
            <person name="Larimer J."/>
            <person name="Lui A."/>
            <person name="MacDonald P.J.P."/>
            <person name="McCowen C."/>
            <person name="Montmayeur A."/>
            <person name="Murphy C."/>
            <person name="Neiman D."/>
            <person name="Pearson M."/>
            <person name="Priest M."/>
            <person name="Roberts A."/>
            <person name="Saif S."/>
            <person name="Shea T."/>
            <person name="Sisk P."/>
            <person name="Stolte C."/>
            <person name="Sykes S."/>
            <person name="Wortman J."/>
            <person name="Nusbaum C."/>
            <person name="Birren B."/>
        </authorList>
    </citation>
    <scope>NUCLEOTIDE SEQUENCE [LARGE SCALE GENOMIC DNA]</scope>
    <source>
        <strain evidence="4 5">ATCC 38327</strain>
    </source>
</reference>
<proteinExistence type="predicted"/>
<feature type="domain" description="AMP-dependent synthetase/ligase" evidence="2">
    <location>
        <begin position="1131"/>
        <end position="1363"/>
    </location>
</feature>
<dbReference type="Proteomes" id="UP000054350">
    <property type="component" value="Unassembled WGS sequence"/>
</dbReference>
<feature type="domain" description="AMP-dependent synthetase/ligase" evidence="2">
    <location>
        <begin position="947"/>
        <end position="1070"/>
    </location>
</feature>
<feature type="region of interest" description="Disordered" evidence="1">
    <location>
        <begin position="1"/>
        <end position="24"/>
    </location>
</feature>
<evidence type="ECO:0000313" key="4">
    <source>
        <dbReference type="EMBL" id="KNE72130.1"/>
    </source>
</evidence>
<gene>
    <name evidence="4" type="ORF">AMAG_16623</name>
</gene>
<dbReference type="SUPFAM" id="SSF56801">
    <property type="entry name" value="Acetyl-CoA synthetase-like"/>
    <property type="match status" value="2"/>
</dbReference>
<feature type="domain" description="AMP-binding enzyme C-terminal" evidence="3">
    <location>
        <begin position="1431"/>
        <end position="1540"/>
    </location>
</feature>
<name>A0A0L0TBQ7_ALLM3</name>
<dbReference type="InterPro" id="IPR025110">
    <property type="entry name" value="AMP-bd_C"/>
</dbReference>
<keyword evidence="5" id="KW-1185">Reference proteome</keyword>
<dbReference type="InterPro" id="IPR042099">
    <property type="entry name" value="ANL_N_sf"/>
</dbReference>
<dbReference type="Gene3D" id="3.30.300.30">
    <property type="match status" value="1"/>
</dbReference>
<dbReference type="InterPro" id="IPR045851">
    <property type="entry name" value="AMP-bd_C_sf"/>
</dbReference>
<organism evidence="4 5">
    <name type="scientific">Allomyces macrogynus (strain ATCC 38327)</name>
    <name type="common">Allomyces javanicus var. macrogynus</name>
    <dbReference type="NCBI Taxonomy" id="578462"/>
    <lineage>
        <taxon>Eukaryota</taxon>
        <taxon>Fungi</taxon>
        <taxon>Fungi incertae sedis</taxon>
        <taxon>Blastocladiomycota</taxon>
        <taxon>Blastocladiomycetes</taxon>
        <taxon>Blastocladiales</taxon>
        <taxon>Blastocladiaceae</taxon>
        <taxon>Allomyces</taxon>
    </lineage>
</organism>
<evidence type="ECO:0000256" key="1">
    <source>
        <dbReference type="SAM" id="MobiDB-lite"/>
    </source>
</evidence>
<dbReference type="EMBL" id="GG745377">
    <property type="protein sequence ID" value="KNE72130.1"/>
    <property type="molecule type" value="Genomic_DNA"/>
</dbReference>
<dbReference type="PANTHER" id="PTHR22754:SF32">
    <property type="entry name" value="DISCO-INTERACTING PROTEIN 2"/>
    <property type="match status" value="1"/>
</dbReference>
<dbReference type="PANTHER" id="PTHR22754">
    <property type="entry name" value="DISCO-INTERACTING PROTEIN 2 DIP2 -RELATED"/>
    <property type="match status" value="1"/>
</dbReference>
<dbReference type="OrthoDB" id="69964at2759"/>
<feature type="region of interest" description="Disordered" evidence="1">
    <location>
        <begin position="86"/>
        <end position="144"/>
    </location>
</feature>
<dbReference type="STRING" id="578462.A0A0L0TBQ7"/>
<dbReference type="eggNOG" id="KOG3628">
    <property type="taxonomic scope" value="Eukaryota"/>
</dbReference>
<feature type="domain" description="AMP-dependent synthetase/ligase" evidence="2">
    <location>
        <begin position="276"/>
        <end position="596"/>
    </location>
</feature>
<dbReference type="InterPro" id="IPR000873">
    <property type="entry name" value="AMP-dep_synth/lig_dom"/>
</dbReference>
<sequence>MPTRQASASDLPASGTGPSDAPSLTVPASIAAPLPAGKNFSDLPLAVQQALIHLDTLVLDAVPALRANEYLDQRRTILQALLNAQTPSSSSALAPARHARGDSLSHRSGVNDGSPSGSEVDSAAPSPRTEPVHTAVTDVEVTPMAKDGARRRTWVVEYDDAESVDAARAATPVPPVPPSSAAVSAANKRLSVLQDVDEWGNMKRRSLFDQSSLDDAPALPTDAATTNANFPASLLPFKGRQQPPTDVRALPTWIDETLGASMQTASSLLTLVLARARNTPTTSAYRVLDPSGAELGHISWGQLLQKAEHEARLLTARLRDMPAGPERDHVLLVYARSELMELVVATVATWLAGRTPVPVVVPAAVGASPMTAHGIMGVSDDDAIELGLVMRHARATVALSTESTSRAIHADASARGLAVPPLEWWDTFALPASLPEGVEPLCYDVPAARAAYVEFAWNAAGDMQGLVVPHGAVVAHCSSLQAMMQLTARDVWMTHLETRQGLGWHMVLMAMFAGITVVVAPTNLMDVGALWLTLLARHGASVTALTAACIQRLSVQATAAAGAPPVAEMAALRLVLIDEPVLRPAVVNSARAKLAAHLSNDQAASIFRPVCSVPELGGLVLAMRDHLDDACVIDQNGLAQMLLDRASLHKQEVVLIENDDDGAGVVTHTPPGAIPVVAAGLPAVGASIAIVSRTAPRVLVPPNQPGEIYLATPAASGMTYFGATQQQQMATFHQRPLLINDDDTMAPSNIEFVRTGYIGCVIDGNVLVVLGRCHDMLLDPNTGITHLPGDIATSVQNLLKGIDACCIVGIPNDAGLCLPVVALETARPAQEQSSVATSALTLIQDIHNLKCIAVICCGPGGLPRTRPNGRIVPAVVLKALPHLSPTWVSIHTHAVPARPPAATATAGLPDRSADLHIAAVSRPTVAETKYRSISDMLVARADKSSDRDRDAYLVVDANGQVVKSYTWRKFAGKVAALVSILNKKGIRAGDHVVLLYSHSLDYVIACHACIYAGIVAIPLPPPDVNRLQEDVPALLATCHDFNAQAILCNSIVEDLVRSKPFLTAVKRQMAAVALAGVKLALPSVQNTSRIPKSSKTLGADGMQLDAVYVANREIPAVLQAYFDPDMVRTVVKLSHPHLLEQAQYIAQALQLPTSSSSDQALLSCVRTYAGFGFLYSVALGVFTGLPTVLLPPFEFSSAPQVLFHLLDRYKVRDTYVTWPMLEYMVEATGMPPDQFAACMPGVRHLLVAQDRLANLPVPPGTVLPPALRPTLARPGNALITGAGADADTGAATHLVSLSLASLRHGLVHVRAHPRNESVTVLDVGAPAPGTTVVVADPNNPDAGPVPANVVGELWIASPANADGIVHAPAVVPIGAADNAATMRGMPGFPPSQMFYRTGEMGFVYESRVYVLGATRDTFVMRGKEGEAEAPLLYFAQDVEAAVEACHPVVVPDGAVAFTVPGADGADRLVLVVEVDPAAVVPGLPHVLASIPVICLTLYLQHWVTVDTIVFLQHGMLARSRLFEKQRAKIREAYLKGNLPSLHVFHMA</sequence>